<dbReference type="AlphaFoldDB" id="A0A0U3GHN9"/>
<evidence type="ECO:0000313" key="3">
    <source>
        <dbReference type="Proteomes" id="UP000069015"/>
    </source>
</evidence>
<accession>A0A0U3GHN9</accession>
<proteinExistence type="predicted"/>
<dbReference type="Pfam" id="PF00497">
    <property type="entry name" value="SBP_bac_3"/>
    <property type="match status" value="1"/>
</dbReference>
<evidence type="ECO:0000313" key="2">
    <source>
        <dbReference type="EMBL" id="ALU44426.1"/>
    </source>
</evidence>
<organism evidence="2 3">
    <name type="scientific">Pseudoalteromonas rubra</name>
    <dbReference type="NCBI Taxonomy" id="43658"/>
    <lineage>
        <taxon>Bacteria</taxon>
        <taxon>Pseudomonadati</taxon>
        <taxon>Pseudomonadota</taxon>
        <taxon>Gammaproteobacteria</taxon>
        <taxon>Alteromonadales</taxon>
        <taxon>Pseudoalteromonadaceae</taxon>
        <taxon>Pseudoalteromonas</taxon>
    </lineage>
</organism>
<name>A0A0U3GHN9_9GAMM</name>
<dbReference type="InterPro" id="IPR001638">
    <property type="entry name" value="Solute-binding_3/MltF_N"/>
</dbReference>
<reference evidence="2 3" key="1">
    <citation type="submission" date="2015-12" db="EMBL/GenBank/DDBJ databases">
        <title>Complete genome sequence of Pseudoalteromonas rubra SCSIO 6842, harboring a conjugative plasmid.</title>
        <authorList>
            <person name="Li B."/>
            <person name="Wang X."/>
        </authorList>
    </citation>
    <scope>NUCLEOTIDE SEQUENCE [LARGE SCALE GENOMIC DNA]</scope>
    <source>
        <strain evidence="2 3">SCSIO 6842</strain>
    </source>
</reference>
<dbReference type="KEGG" id="prr:AT705_16705"/>
<protein>
    <submittedName>
        <fullName evidence="2">Amino acid ABC transporter substrate-binding protein</fullName>
    </submittedName>
</protein>
<gene>
    <name evidence="2" type="ORF">AT705_16705</name>
</gene>
<dbReference type="RefSeq" id="WP_058797427.1">
    <property type="nucleotide sequence ID" value="NZ_CP013611.1"/>
</dbReference>
<dbReference type="Proteomes" id="UP000069015">
    <property type="component" value="Chromosome 1"/>
</dbReference>
<dbReference type="SUPFAM" id="SSF53850">
    <property type="entry name" value="Periplasmic binding protein-like II"/>
    <property type="match status" value="1"/>
</dbReference>
<dbReference type="EMBL" id="CP013611">
    <property type="protein sequence ID" value="ALU44426.1"/>
    <property type="molecule type" value="Genomic_DNA"/>
</dbReference>
<feature type="domain" description="Solute-binding protein family 3/N-terminal" evidence="1">
    <location>
        <begin position="47"/>
        <end position="118"/>
    </location>
</feature>
<evidence type="ECO:0000259" key="1">
    <source>
        <dbReference type="Pfam" id="PF00497"/>
    </source>
</evidence>
<sequence length="276" mass="31020">MSGVVSTRQCRKQENSGSGYHRVKQLACVLGLFACFIVRAATPINVTILADDSYPPYSYVQEGKLVGIYPTLIREAAKLIKEDYLVELRPIPWKRGVSALANGEAFALMPPYIHRDTRPFIWPYSVALKQEEVVAFCNPGITLQNVTQRDDQQAPINIGLNAGFLILDDALKEARKTGRVIVWENKNTRANIIKLYKKRVDCYINDRLSTLIGISELQDQLPGINAQSFVEDRVVLSRSAHIGYLKGYEGQYPFKSDFIEKMDKALSTVLQKSPPP</sequence>
<dbReference type="Gene3D" id="3.40.190.10">
    <property type="entry name" value="Periplasmic binding protein-like II"/>
    <property type="match status" value="2"/>
</dbReference>